<dbReference type="PANTHER" id="PTHR43229:SF2">
    <property type="entry name" value="NODULATION PROTEIN J"/>
    <property type="match status" value="1"/>
</dbReference>
<sequence>MSEYGRLFAAVFEKQTILLKRYWFNTLMLLVAMYIMFAMVFFGGQRIAGDGFESTLDVTVVGFFLFIAASAAYFDVARSVMEEAQWGTLEQLYMSRFGLGSVLAARTVFNILFSSGVSLVLLGLMLLTTGRSLSVDVITVFPLLVVTLLSVIGLGYVIAGLSLLYKRIENVQQLLQFVFIGLIALPSVLDGIVLGVVPLSFGSGMITSAMTEGVRLWQFPAAELIVLLANSGVYLVIGYAAFDRLVERTRDHGTLGHY</sequence>
<feature type="transmembrane region" description="Helical" evidence="1">
    <location>
        <begin position="177"/>
        <end position="201"/>
    </location>
</feature>
<reference evidence="2 3" key="1">
    <citation type="submission" date="2018-10" db="EMBL/GenBank/DDBJ databases">
        <title>Natrarchaeobius chitinivorans gen. nov., sp. nov., and Natrarchaeobius haloalkaliphilus sp. nov., alkaliphilic, chitin-utilizing haloarchaea from hypersaline alkaline lakes.</title>
        <authorList>
            <person name="Sorokin D.Y."/>
            <person name="Elcheninov A.G."/>
            <person name="Kostrikina N.A."/>
            <person name="Bale N.J."/>
            <person name="Sinninghe Damste J.S."/>
            <person name="Khijniak T.V."/>
            <person name="Kublanov I.V."/>
            <person name="Toshchakov S.V."/>
        </authorList>
    </citation>
    <scope>NUCLEOTIDE SEQUENCE [LARGE SCALE GENOMIC DNA]</scope>
    <source>
        <strain evidence="2 3">AArcht7</strain>
    </source>
</reference>
<evidence type="ECO:0000256" key="1">
    <source>
        <dbReference type="SAM" id="Phobius"/>
    </source>
</evidence>
<feature type="transmembrane region" description="Helical" evidence="1">
    <location>
        <begin position="221"/>
        <end position="242"/>
    </location>
</feature>
<dbReference type="AlphaFoldDB" id="A0A3N6PHT9"/>
<feature type="transmembrane region" description="Helical" evidence="1">
    <location>
        <begin position="22"/>
        <end position="44"/>
    </location>
</feature>
<keyword evidence="1" id="KW-0472">Membrane</keyword>
<dbReference type="InterPro" id="IPR051784">
    <property type="entry name" value="Nod_factor_ABC_transporter"/>
</dbReference>
<keyword evidence="3" id="KW-1185">Reference proteome</keyword>
<feature type="transmembrane region" description="Helical" evidence="1">
    <location>
        <begin position="97"/>
        <end position="127"/>
    </location>
</feature>
<proteinExistence type="predicted"/>
<dbReference type="PANTHER" id="PTHR43229">
    <property type="entry name" value="NODULATION PROTEIN J"/>
    <property type="match status" value="1"/>
</dbReference>
<feature type="transmembrane region" description="Helical" evidence="1">
    <location>
        <begin position="139"/>
        <end position="165"/>
    </location>
</feature>
<keyword evidence="1" id="KW-0812">Transmembrane</keyword>
<gene>
    <name evidence="2" type="ORF">EA472_10515</name>
</gene>
<accession>A0A3N6PHT9</accession>
<comment type="caution">
    <text evidence="2">The sequence shown here is derived from an EMBL/GenBank/DDBJ whole genome shotgun (WGS) entry which is preliminary data.</text>
</comment>
<name>A0A3N6PHT9_NATCH</name>
<evidence type="ECO:0000313" key="2">
    <source>
        <dbReference type="EMBL" id="RQH00290.1"/>
    </source>
</evidence>
<protein>
    <submittedName>
        <fullName evidence="2">ABC transporter</fullName>
    </submittedName>
</protein>
<dbReference type="Proteomes" id="UP000281431">
    <property type="component" value="Unassembled WGS sequence"/>
</dbReference>
<dbReference type="EMBL" id="REFZ01000006">
    <property type="protein sequence ID" value="RQH00290.1"/>
    <property type="molecule type" value="Genomic_DNA"/>
</dbReference>
<feature type="transmembrane region" description="Helical" evidence="1">
    <location>
        <begin position="56"/>
        <end position="76"/>
    </location>
</feature>
<evidence type="ECO:0000313" key="3">
    <source>
        <dbReference type="Proteomes" id="UP000281431"/>
    </source>
</evidence>
<keyword evidence="1" id="KW-1133">Transmembrane helix</keyword>
<dbReference type="OrthoDB" id="312397at2157"/>
<organism evidence="2 3">
    <name type="scientific">Natrarchaeobius chitinivorans</name>
    <dbReference type="NCBI Taxonomy" id="1679083"/>
    <lineage>
        <taxon>Archaea</taxon>
        <taxon>Methanobacteriati</taxon>
        <taxon>Methanobacteriota</taxon>
        <taxon>Stenosarchaea group</taxon>
        <taxon>Halobacteria</taxon>
        <taxon>Halobacteriales</taxon>
        <taxon>Natrialbaceae</taxon>
        <taxon>Natrarchaeobius</taxon>
    </lineage>
</organism>